<protein>
    <submittedName>
        <fullName evidence="8">Nitrilotriacetate monooxygenase</fullName>
    </submittedName>
</protein>
<feature type="domain" description="Luciferase-like" evidence="7">
    <location>
        <begin position="30"/>
        <end position="365"/>
    </location>
</feature>
<evidence type="ECO:0000313" key="8">
    <source>
        <dbReference type="EMBL" id="PQP23376.1"/>
    </source>
</evidence>
<dbReference type="GO" id="GO:0004497">
    <property type="term" value="F:monooxygenase activity"/>
    <property type="evidence" value="ECO:0007669"/>
    <property type="project" value="UniProtKB-KW"/>
</dbReference>
<feature type="binding site" evidence="6">
    <location>
        <position position="205"/>
    </location>
    <ligand>
        <name>FMN</name>
        <dbReference type="ChEBI" id="CHEBI:58210"/>
    </ligand>
</feature>
<dbReference type="Pfam" id="PF00296">
    <property type="entry name" value="Bac_luciferase"/>
    <property type="match status" value="1"/>
</dbReference>
<gene>
    <name evidence="8" type="ORF">C5613_18625</name>
</gene>
<sequence>MTGKRPFILALNATTYGHHEASWRAEGGDPASYVSAEFYVETAKLAEQGRFDLFFLADFLAYDESTKYTLFWPMEPLSVLSAVAAATEKIGLVATGSTTYNNCYDLARLFSTLDHISGGRAGWNIVTSGNPAAATNYNRFAQVPHTERYRHGHEFVEAATKLWDSRPGQGAASVGHHSERVNFDGPLDVAPSPQGYPLFVQAGSSADGKDFAGRYAEIVFTAQTTIEQSRAFRDDVRRRAFEYGRDPDTARVIPGFAPVIGSTEEEAHRLKRDLDDLILPEKIIGYVAQWGFDLSGYDIDEPFPVEITKDPAWDGITSRFDIVKGVADRAESMTIREFVRKISGSRGHANFIGTPEQIADYIEEWWVADVNDGFMLMPTHYPSGFRDFVEQVIPLLKGRGIVQRDYGEGTLRERLVLPKQQFAQRHPAEAVVR</sequence>
<dbReference type="CDD" id="cd01095">
    <property type="entry name" value="Nitrilotriacetate_monoxgenase"/>
    <property type="match status" value="1"/>
</dbReference>
<dbReference type="Gene3D" id="3.20.20.30">
    <property type="entry name" value="Luciferase-like domain"/>
    <property type="match status" value="1"/>
</dbReference>
<dbReference type="Proteomes" id="UP000239290">
    <property type="component" value="Unassembled WGS sequence"/>
</dbReference>
<comment type="similarity">
    <text evidence="5">Belongs to the NtaA/SnaA/DszA monooxygenase family.</text>
</comment>
<dbReference type="InterPro" id="IPR011251">
    <property type="entry name" value="Luciferase-like_dom"/>
</dbReference>
<evidence type="ECO:0000256" key="2">
    <source>
        <dbReference type="ARBA" id="ARBA00022643"/>
    </source>
</evidence>
<dbReference type="InterPro" id="IPR051260">
    <property type="entry name" value="Diverse_substr_monoxygenases"/>
</dbReference>
<evidence type="ECO:0000256" key="1">
    <source>
        <dbReference type="ARBA" id="ARBA00022630"/>
    </source>
</evidence>
<evidence type="ECO:0000256" key="5">
    <source>
        <dbReference type="ARBA" id="ARBA00033748"/>
    </source>
</evidence>
<feature type="binding site" evidence="6">
    <location>
        <position position="145"/>
    </location>
    <ligand>
        <name>FMN</name>
        <dbReference type="ChEBI" id="CHEBI:58210"/>
    </ligand>
</feature>
<dbReference type="AlphaFoldDB" id="A0A2S8J8K2"/>
<evidence type="ECO:0000256" key="4">
    <source>
        <dbReference type="ARBA" id="ARBA00023033"/>
    </source>
</evidence>
<keyword evidence="4 8" id="KW-0503">Monooxygenase</keyword>
<feature type="binding site" evidence="6">
    <location>
        <position position="149"/>
    </location>
    <ligand>
        <name>FMN</name>
        <dbReference type="ChEBI" id="CHEBI:58210"/>
    </ligand>
</feature>
<reference evidence="9" key="1">
    <citation type="submission" date="2018-02" db="EMBL/GenBank/DDBJ databases">
        <title>Draft genome sequencing of Rhodococcus opacus KU647198.</title>
        <authorList>
            <person name="Zheng B.-X."/>
        </authorList>
    </citation>
    <scope>NUCLEOTIDE SEQUENCE [LARGE SCALE GENOMIC DNA]</scope>
    <source>
        <strain evidence="9">04-OD7</strain>
    </source>
</reference>
<dbReference type="SUPFAM" id="SSF51679">
    <property type="entry name" value="Bacterial luciferase-like"/>
    <property type="match status" value="1"/>
</dbReference>
<dbReference type="PANTHER" id="PTHR30011:SF16">
    <property type="entry name" value="C2H2 FINGER DOMAIN TRANSCRIPTION FACTOR (EUROFUNG)-RELATED"/>
    <property type="match status" value="1"/>
</dbReference>
<evidence type="ECO:0000313" key="9">
    <source>
        <dbReference type="Proteomes" id="UP000239290"/>
    </source>
</evidence>
<feature type="binding site" evidence="6">
    <location>
        <position position="95"/>
    </location>
    <ligand>
        <name>FMN</name>
        <dbReference type="ChEBI" id="CHEBI:58210"/>
    </ligand>
</feature>
<proteinExistence type="inferred from homology"/>
<evidence type="ECO:0000259" key="7">
    <source>
        <dbReference type="Pfam" id="PF00296"/>
    </source>
</evidence>
<dbReference type="PIRSF" id="PIRSF000337">
    <property type="entry name" value="NTA_MOA"/>
    <property type="match status" value="1"/>
</dbReference>
<feature type="binding site" evidence="6">
    <location>
        <position position="58"/>
    </location>
    <ligand>
        <name>FMN</name>
        <dbReference type="ChEBI" id="CHEBI:58210"/>
    </ligand>
</feature>
<dbReference type="PANTHER" id="PTHR30011">
    <property type="entry name" value="ALKANESULFONATE MONOOXYGENASE-RELATED"/>
    <property type="match status" value="1"/>
</dbReference>
<keyword evidence="3" id="KW-0560">Oxidoreductase</keyword>
<dbReference type="InterPro" id="IPR016215">
    <property type="entry name" value="NTA_MOA"/>
</dbReference>
<organism evidence="8 9">
    <name type="scientific">Rhodococcus opacus</name>
    <name type="common">Nocardia opaca</name>
    <dbReference type="NCBI Taxonomy" id="37919"/>
    <lineage>
        <taxon>Bacteria</taxon>
        <taxon>Bacillati</taxon>
        <taxon>Actinomycetota</taxon>
        <taxon>Actinomycetes</taxon>
        <taxon>Mycobacteriales</taxon>
        <taxon>Nocardiaceae</taxon>
        <taxon>Rhodococcus</taxon>
    </lineage>
</organism>
<name>A0A2S8J8K2_RHOOP</name>
<accession>A0A2S8J8K2</accession>
<dbReference type="InterPro" id="IPR036661">
    <property type="entry name" value="Luciferase-like_sf"/>
</dbReference>
<keyword evidence="2 6" id="KW-0288">FMN</keyword>
<comment type="caution">
    <text evidence="8">The sequence shown here is derived from an EMBL/GenBank/DDBJ whole genome shotgun (WGS) entry which is preliminary data.</text>
</comment>
<evidence type="ECO:0000256" key="3">
    <source>
        <dbReference type="ARBA" id="ARBA00023002"/>
    </source>
</evidence>
<dbReference type="GO" id="GO:0016705">
    <property type="term" value="F:oxidoreductase activity, acting on paired donors, with incorporation or reduction of molecular oxygen"/>
    <property type="evidence" value="ECO:0007669"/>
    <property type="project" value="InterPro"/>
</dbReference>
<dbReference type="EMBL" id="PUIO01000021">
    <property type="protein sequence ID" value="PQP23376.1"/>
    <property type="molecule type" value="Genomic_DNA"/>
</dbReference>
<dbReference type="RefSeq" id="WP_105416504.1">
    <property type="nucleotide sequence ID" value="NZ_PUIO01000021.1"/>
</dbReference>
<evidence type="ECO:0000256" key="6">
    <source>
        <dbReference type="PIRSR" id="PIRSR000337-1"/>
    </source>
</evidence>
<keyword evidence="1 6" id="KW-0285">Flavoprotein</keyword>
<feature type="binding site" evidence="6">
    <location>
        <position position="204"/>
    </location>
    <ligand>
        <name>FMN</name>
        <dbReference type="ChEBI" id="CHEBI:58210"/>
    </ligand>
</feature>